<dbReference type="Proteomes" id="UP000001861">
    <property type="component" value="Unassembled WGS sequence"/>
</dbReference>
<evidence type="ECO:0000313" key="3">
    <source>
        <dbReference type="EMBL" id="EAU82331.1"/>
    </source>
</evidence>
<dbReference type="KEGG" id="cci:CC1G_06641"/>
<dbReference type="PANTHER" id="PTHR43798:SF31">
    <property type="entry name" value="AB HYDROLASE SUPERFAMILY PROTEIN YCLE"/>
    <property type="match status" value="1"/>
</dbReference>
<dbReference type="OMA" id="YDDSANW"/>
<dbReference type="OrthoDB" id="408373at2759"/>
<dbReference type="GO" id="GO:0016787">
    <property type="term" value="F:hydrolase activity"/>
    <property type="evidence" value="ECO:0007669"/>
    <property type="project" value="UniProtKB-KW"/>
</dbReference>
<dbReference type="EMBL" id="AACS02000005">
    <property type="protein sequence ID" value="EAU82331.1"/>
    <property type="molecule type" value="Genomic_DNA"/>
</dbReference>
<protein>
    <recommendedName>
        <fullName evidence="2">AB hydrolase-1 domain-containing protein</fullName>
    </recommendedName>
</protein>
<feature type="domain" description="AB hydrolase-1" evidence="2">
    <location>
        <begin position="31"/>
        <end position="275"/>
    </location>
</feature>
<dbReference type="InParanoid" id="A8P7U5"/>
<dbReference type="RefSeq" id="XP_001839428.1">
    <property type="nucleotide sequence ID" value="XM_001839376.1"/>
</dbReference>
<sequence>MTTAAQSHTVTSSDGTSIYATAVGNPDLPSLVFIHGFSLSCKVFEPLFKDSRLLERFYLVAFDVRGHARSGKPLTPEGYETRLFADDFKAVSDHFKLKKPIVVGWSLGGLVITDIFAHLPMETVSAVVYLNSIPWGGAAIPQVATAETLAILPQVLGATGSVDDTFNARVRFIETCFNDPSDNVPINLKWEWLGTGVTQPPSVAGMVVGRAQDESKLVEAGKAGLPVLHIYGTKDRAINGSAVEGILRQTFTALEVHKIEGGSHSPFADDGFEETVVTLEKFASKIFA</sequence>
<dbReference type="AlphaFoldDB" id="A8P7U5"/>
<reference evidence="3 4" key="1">
    <citation type="journal article" date="2010" name="Proc. Natl. Acad. Sci. U.S.A.">
        <title>Insights into evolution of multicellular fungi from the assembled chromosomes of the mushroom Coprinopsis cinerea (Coprinus cinereus).</title>
        <authorList>
            <person name="Stajich J.E."/>
            <person name="Wilke S.K."/>
            <person name="Ahren D."/>
            <person name="Au C.H."/>
            <person name="Birren B.W."/>
            <person name="Borodovsky M."/>
            <person name="Burns C."/>
            <person name="Canback B."/>
            <person name="Casselton L.A."/>
            <person name="Cheng C.K."/>
            <person name="Deng J."/>
            <person name="Dietrich F.S."/>
            <person name="Fargo D.C."/>
            <person name="Farman M.L."/>
            <person name="Gathman A.C."/>
            <person name="Goldberg J."/>
            <person name="Guigo R."/>
            <person name="Hoegger P.J."/>
            <person name="Hooker J.B."/>
            <person name="Huggins A."/>
            <person name="James T.Y."/>
            <person name="Kamada T."/>
            <person name="Kilaru S."/>
            <person name="Kodira C."/>
            <person name="Kues U."/>
            <person name="Kupfer D."/>
            <person name="Kwan H.S."/>
            <person name="Lomsadze A."/>
            <person name="Li W."/>
            <person name="Lilly W.W."/>
            <person name="Ma L.J."/>
            <person name="Mackey A.J."/>
            <person name="Manning G."/>
            <person name="Martin F."/>
            <person name="Muraguchi H."/>
            <person name="Natvig D.O."/>
            <person name="Palmerini H."/>
            <person name="Ramesh M.A."/>
            <person name="Rehmeyer C.J."/>
            <person name="Roe B.A."/>
            <person name="Shenoy N."/>
            <person name="Stanke M."/>
            <person name="Ter-Hovhannisyan V."/>
            <person name="Tunlid A."/>
            <person name="Velagapudi R."/>
            <person name="Vision T.J."/>
            <person name="Zeng Q."/>
            <person name="Zolan M.E."/>
            <person name="Pukkila P.J."/>
        </authorList>
    </citation>
    <scope>NUCLEOTIDE SEQUENCE [LARGE SCALE GENOMIC DNA]</scope>
    <source>
        <strain evidence="4">Okayama-7 / 130 / ATCC MYA-4618 / FGSC 9003</strain>
    </source>
</reference>
<organism evidence="3 4">
    <name type="scientific">Coprinopsis cinerea (strain Okayama-7 / 130 / ATCC MYA-4618 / FGSC 9003)</name>
    <name type="common">Inky cap fungus</name>
    <name type="synonym">Hormographiella aspergillata</name>
    <dbReference type="NCBI Taxonomy" id="240176"/>
    <lineage>
        <taxon>Eukaryota</taxon>
        <taxon>Fungi</taxon>
        <taxon>Dikarya</taxon>
        <taxon>Basidiomycota</taxon>
        <taxon>Agaricomycotina</taxon>
        <taxon>Agaricomycetes</taxon>
        <taxon>Agaricomycetidae</taxon>
        <taxon>Agaricales</taxon>
        <taxon>Agaricineae</taxon>
        <taxon>Psathyrellaceae</taxon>
        <taxon>Coprinopsis</taxon>
    </lineage>
</organism>
<comment type="caution">
    <text evidence="3">The sequence shown here is derived from an EMBL/GenBank/DDBJ whole genome shotgun (WGS) entry which is preliminary data.</text>
</comment>
<gene>
    <name evidence="3" type="ORF">CC1G_06641</name>
</gene>
<dbReference type="VEuPathDB" id="FungiDB:CC1G_06641"/>
<dbReference type="Gene3D" id="3.40.50.1820">
    <property type="entry name" value="alpha/beta hydrolase"/>
    <property type="match status" value="1"/>
</dbReference>
<keyword evidence="4" id="KW-1185">Reference proteome</keyword>
<dbReference type="Pfam" id="PF12697">
    <property type="entry name" value="Abhydrolase_6"/>
    <property type="match status" value="1"/>
</dbReference>
<evidence type="ECO:0000313" key="4">
    <source>
        <dbReference type="Proteomes" id="UP000001861"/>
    </source>
</evidence>
<dbReference type="InterPro" id="IPR050266">
    <property type="entry name" value="AB_hydrolase_sf"/>
</dbReference>
<dbReference type="InterPro" id="IPR000073">
    <property type="entry name" value="AB_hydrolase_1"/>
</dbReference>
<keyword evidence="1" id="KW-0378">Hydrolase</keyword>
<dbReference type="GeneID" id="6016042"/>
<dbReference type="SUPFAM" id="SSF53474">
    <property type="entry name" value="alpha/beta-Hydrolases"/>
    <property type="match status" value="1"/>
</dbReference>
<proteinExistence type="predicted"/>
<name>A8P7U5_COPC7</name>
<accession>A8P7U5</accession>
<dbReference type="PANTHER" id="PTHR43798">
    <property type="entry name" value="MONOACYLGLYCEROL LIPASE"/>
    <property type="match status" value="1"/>
</dbReference>
<dbReference type="eggNOG" id="ENOG502SG5G">
    <property type="taxonomic scope" value="Eukaryota"/>
</dbReference>
<dbReference type="GO" id="GO:0016020">
    <property type="term" value="C:membrane"/>
    <property type="evidence" value="ECO:0007669"/>
    <property type="project" value="TreeGrafter"/>
</dbReference>
<evidence type="ECO:0000256" key="1">
    <source>
        <dbReference type="ARBA" id="ARBA00022801"/>
    </source>
</evidence>
<evidence type="ECO:0000259" key="2">
    <source>
        <dbReference type="Pfam" id="PF12697"/>
    </source>
</evidence>
<dbReference type="InterPro" id="IPR029058">
    <property type="entry name" value="AB_hydrolase_fold"/>
</dbReference>